<dbReference type="InterPro" id="IPR001155">
    <property type="entry name" value="OxRdtase_FMN_N"/>
</dbReference>
<dbReference type="Gene3D" id="3.40.50.720">
    <property type="entry name" value="NAD(P)-binding Rossmann-like Domain"/>
    <property type="match status" value="1"/>
</dbReference>
<dbReference type="GO" id="GO:0051536">
    <property type="term" value="F:iron-sulfur cluster binding"/>
    <property type="evidence" value="ECO:0007669"/>
    <property type="project" value="UniProtKB-KW"/>
</dbReference>
<keyword evidence="5" id="KW-0288">FMN</keyword>
<dbReference type="CDD" id="cd02930">
    <property type="entry name" value="DCR_FMN"/>
    <property type="match status" value="1"/>
</dbReference>
<evidence type="ECO:0000313" key="13">
    <source>
        <dbReference type="Proteomes" id="UP001515480"/>
    </source>
</evidence>
<keyword evidence="13" id="KW-1185">Reference proteome</keyword>
<dbReference type="Pfam" id="PF07992">
    <property type="entry name" value="Pyr_redox_2"/>
    <property type="match status" value="1"/>
</dbReference>
<comment type="cofactor">
    <cofactor evidence="2">
        <name>[4Fe-4S] cluster</name>
        <dbReference type="ChEBI" id="CHEBI:49883"/>
    </cofactor>
</comment>
<name>A0AB34J359_PRYPA</name>
<dbReference type="InterPro" id="IPR036188">
    <property type="entry name" value="FAD/NAD-bd_sf"/>
</dbReference>
<evidence type="ECO:0000256" key="8">
    <source>
        <dbReference type="ARBA" id="ARBA00023004"/>
    </source>
</evidence>
<dbReference type="SUPFAM" id="SSF51971">
    <property type="entry name" value="Nucleotide-binding domain"/>
    <property type="match status" value="1"/>
</dbReference>
<keyword evidence="8" id="KW-0408">Iron</keyword>
<evidence type="ECO:0000259" key="11">
    <source>
        <dbReference type="Pfam" id="PF07992"/>
    </source>
</evidence>
<dbReference type="GO" id="GO:0016491">
    <property type="term" value="F:oxidoreductase activity"/>
    <property type="evidence" value="ECO:0007669"/>
    <property type="project" value="UniProtKB-KW"/>
</dbReference>
<dbReference type="GO" id="GO:0010181">
    <property type="term" value="F:FMN binding"/>
    <property type="evidence" value="ECO:0007669"/>
    <property type="project" value="InterPro"/>
</dbReference>
<evidence type="ECO:0000256" key="1">
    <source>
        <dbReference type="ARBA" id="ARBA00001917"/>
    </source>
</evidence>
<feature type="domain" description="NADH:flavin oxidoreductase/NADH oxidase N-terminal" evidence="10">
    <location>
        <begin position="6"/>
        <end position="334"/>
    </location>
</feature>
<reference evidence="12 13" key="1">
    <citation type="journal article" date="2024" name="Science">
        <title>Giant polyketide synthase enzymes in the biosynthesis of giant marine polyether toxins.</title>
        <authorList>
            <person name="Fallon T.R."/>
            <person name="Shende V.V."/>
            <person name="Wierzbicki I.H."/>
            <person name="Pendleton A.L."/>
            <person name="Watervoot N.F."/>
            <person name="Auber R.P."/>
            <person name="Gonzalez D.J."/>
            <person name="Wisecaver J.H."/>
            <person name="Moore B.S."/>
        </authorList>
    </citation>
    <scope>NUCLEOTIDE SEQUENCE [LARGE SCALE GENOMIC DNA]</scope>
    <source>
        <strain evidence="12 13">12B1</strain>
    </source>
</reference>
<proteinExistence type="inferred from homology"/>
<dbReference type="Gene3D" id="3.20.20.70">
    <property type="entry name" value="Aldolase class I"/>
    <property type="match status" value="1"/>
</dbReference>
<feature type="domain" description="FAD/NAD(P)-binding" evidence="11">
    <location>
        <begin position="380"/>
        <end position="655"/>
    </location>
</feature>
<dbReference type="Pfam" id="PF00724">
    <property type="entry name" value="Oxidored_FMN"/>
    <property type="match status" value="1"/>
</dbReference>
<keyword evidence="4" id="KW-0285">Flavoprotein</keyword>
<evidence type="ECO:0000256" key="3">
    <source>
        <dbReference type="ARBA" id="ARBA00011048"/>
    </source>
</evidence>
<evidence type="ECO:0000256" key="4">
    <source>
        <dbReference type="ARBA" id="ARBA00022630"/>
    </source>
</evidence>
<dbReference type="PANTHER" id="PTHR42917">
    <property type="entry name" value="2,4-DIENOYL-COA REDUCTASE"/>
    <property type="match status" value="1"/>
</dbReference>
<comment type="similarity">
    <text evidence="3">In the N-terminal section; belongs to the NADH:flavin oxidoreductase/NADH oxidase family.</text>
</comment>
<evidence type="ECO:0000256" key="5">
    <source>
        <dbReference type="ARBA" id="ARBA00022643"/>
    </source>
</evidence>
<dbReference type="AlphaFoldDB" id="A0AB34J359"/>
<comment type="cofactor">
    <cofactor evidence="1">
        <name>FMN</name>
        <dbReference type="ChEBI" id="CHEBI:58210"/>
    </cofactor>
</comment>
<dbReference type="PRINTS" id="PR00368">
    <property type="entry name" value="FADPNR"/>
</dbReference>
<evidence type="ECO:0000313" key="12">
    <source>
        <dbReference type="EMBL" id="KAL1511794.1"/>
    </source>
</evidence>
<organism evidence="12 13">
    <name type="scientific">Prymnesium parvum</name>
    <name type="common">Toxic golden alga</name>
    <dbReference type="NCBI Taxonomy" id="97485"/>
    <lineage>
        <taxon>Eukaryota</taxon>
        <taxon>Haptista</taxon>
        <taxon>Haptophyta</taxon>
        <taxon>Prymnesiophyceae</taxon>
        <taxon>Prymnesiales</taxon>
        <taxon>Prymnesiaceae</taxon>
        <taxon>Prymnesium</taxon>
    </lineage>
</organism>
<dbReference type="SUPFAM" id="SSF51395">
    <property type="entry name" value="FMN-linked oxidoreductases"/>
    <property type="match status" value="1"/>
</dbReference>
<dbReference type="GO" id="GO:0046872">
    <property type="term" value="F:metal ion binding"/>
    <property type="evidence" value="ECO:0007669"/>
    <property type="project" value="UniProtKB-KW"/>
</dbReference>
<dbReference type="SUPFAM" id="SSF51905">
    <property type="entry name" value="FAD/NAD(P)-binding domain"/>
    <property type="match status" value="1"/>
</dbReference>
<evidence type="ECO:0000256" key="6">
    <source>
        <dbReference type="ARBA" id="ARBA00022723"/>
    </source>
</evidence>
<sequence>MAYPRLLQPLQLRGHTLINRALMGSMHSGLEEGSGLSHSLEKMAAFFEERARGRVGLMVTGGIAPNNEGRLYPFAAAMLSPSDAARHRVVTEAVHQHKGPKIAMQILHGGRYSYHPLATAPSSKKAPIGWFTPREMKASAIERTIADYGRAAALAMEAGYDGVEVMGSEGYLINQFIAQRTNKRTDEWGGSAEGRFRLPIKIVEEVRRCTSDDFIIIFRLSMLDLVEGGSDWNEVVALAQAIEAAGASIINTGIGWHEARIPTIATCVPRGGFSWVTAKLRGAVSLPLVATNRINTPEIAESILSQDHADMVSMARPFLADPFFLTKAEAGTPEQINTCIACNQACLDHTFMLKRASCLVNPRAGYESELNYTPTTSPLKLAVVGAGPAGLAFATVAARRGHAVTLFEASHRIGGQFNLAKQVPGKEEFYETLRYFDAELKLSGVDVRLSTRVGASELADGGFDKVVLATGVVPRTLGIAGEDHAKVVSYIDVLTRAKPVGEKVAIVGAGGIGFDVAEFVGHRADEVRREGDDTTPAQWPELSSFLRDWRVDPTNSARGGLLADAEEAAPPPAKPPREILLLQRKSGKHGAGLGRTTGWIHRASLKKMGVTMLGGLTYEKVDDAGLHVKDKGGKPLTFAVDTVIVCAGQVSEASLEAPLKARGAQVYKIGGSHLASELDAKRAIDQASRLAAAIETAKSENVGDYVAPIGFNGWLYQKVAGK</sequence>
<dbReference type="InterPro" id="IPR013785">
    <property type="entry name" value="Aldolase_TIM"/>
</dbReference>
<evidence type="ECO:0000256" key="9">
    <source>
        <dbReference type="ARBA" id="ARBA00023014"/>
    </source>
</evidence>
<dbReference type="EMBL" id="JBGBPQ010000013">
    <property type="protein sequence ID" value="KAL1511794.1"/>
    <property type="molecule type" value="Genomic_DNA"/>
</dbReference>
<keyword evidence="6" id="KW-0479">Metal-binding</keyword>
<dbReference type="Gene3D" id="3.50.50.60">
    <property type="entry name" value="FAD/NAD(P)-binding domain"/>
    <property type="match status" value="1"/>
</dbReference>
<evidence type="ECO:0000256" key="2">
    <source>
        <dbReference type="ARBA" id="ARBA00001966"/>
    </source>
</evidence>
<evidence type="ECO:0000256" key="7">
    <source>
        <dbReference type="ARBA" id="ARBA00023002"/>
    </source>
</evidence>
<dbReference type="PANTHER" id="PTHR42917:SF2">
    <property type="entry name" value="2,4-DIENOYL-COA REDUCTASE [(2E)-ENOYL-COA-PRODUCING]"/>
    <property type="match status" value="1"/>
</dbReference>
<comment type="caution">
    <text evidence="12">The sequence shown here is derived from an EMBL/GenBank/DDBJ whole genome shotgun (WGS) entry which is preliminary data.</text>
</comment>
<keyword evidence="7" id="KW-0560">Oxidoreductase</keyword>
<dbReference type="Proteomes" id="UP001515480">
    <property type="component" value="Unassembled WGS sequence"/>
</dbReference>
<protein>
    <submittedName>
        <fullName evidence="12">Uncharacterized protein</fullName>
    </submittedName>
</protein>
<dbReference type="InterPro" id="IPR051793">
    <property type="entry name" value="NADH:flavin_oxidoreductase"/>
</dbReference>
<gene>
    <name evidence="12" type="ORF">AB1Y20_005080</name>
</gene>
<dbReference type="PRINTS" id="PR00411">
    <property type="entry name" value="PNDRDTASEI"/>
</dbReference>
<dbReference type="InterPro" id="IPR023753">
    <property type="entry name" value="FAD/NAD-binding_dom"/>
</dbReference>
<accession>A0AB34J359</accession>
<evidence type="ECO:0000259" key="10">
    <source>
        <dbReference type="Pfam" id="PF00724"/>
    </source>
</evidence>
<keyword evidence="9" id="KW-0411">Iron-sulfur</keyword>